<dbReference type="InterPro" id="IPR019787">
    <property type="entry name" value="Znf_PHD-finger"/>
</dbReference>
<dbReference type="InterPro" id="IPR019786">
    <property type="entry name" value="Zinc_finger_PHD-type_CS"/>
</dbReference>
<dbReference type="EMBL" id="JADGKB010000045">
    <property type="protein sequence ID" value="KAJ3256869.1"/>
    <property type="molecule type" value="Genomic_DNA"/>
</dbReference>
<gene>
    <name evidence="8" type="ORF">HK103_005113</name>
</gene>
<evidence type="ECO:0000259" key="7">
    <source>
        <dbReference type="PROSITE" id="PS50016"/>
    </source>
</evidence>
<feature type="domain" description="PHD-type" evidence="7">
    <location>
        <begin position="17"/>
        <end position="68"/>
    </location>
</feature>
<dbReference type="SUPFAM" id="SSF57903">
    <property type="entry name" value="FYVE/PHD zinc finger"/>
    <property type="match status" value="1"/>
</dbReference>
<dbReference type="InterPro" id="IPR037869">
    <property type="entry name" value="Spp1/CFP1"/>
</dbReference>
<dbReference type="GO" id="GO:0045893">
    <property type="term" value="P:positive regulation of DNA-templated transcription"/>
    <property type="evidence" value="ECO:0007669"/>
    <property type="project" value="TreeGrafter"/>
</dbReference>
<reference evidence="8" key="1">
    <citation type="submission" date="2020-05" db="EMBL/GenBank/DDBJ databases">
        <title>Phylogenomic resolution of chytrid fungi.</title>
        <authorList>
            <person name="Stajich J.E."/>
            <person name="Amses K."/>
            <person name="Simmons R."/>
            <person name="Seto K."/>
            <person name="Myers J."/>
            <person name="Bonds A."/>
            <person name="Quandt C.A."/>
            <person name="Barry K."/>
            <person name="Liu P."/>
            <person name="Grigoriev I."/>
            <person name="Longcore J.E."/>
            <person name="James T.Y."/>
        </authorList>
    </citation>
    <scope>NUCLEOTIDE SEQUENCE</scope>
    <source>
        <strain evidence="8">PLAUS21</strain>
    </source>
</reference>
<evidence type="ECO:0000256" key="1">
    <source>
        <dbReference type="ARBA" id="ARBA00004123"/>
    </source>
</evidence>
<dbReference type="InterPro" id="IPR011011">
    <property type="entry name" value="Znf_FYVE_PHD"/>
</dbReference>
<organism evidence="8 9">
    <name type="scientific">Boothiomyces macroporosus</name>
    <dbReference type="NCBI Taxonomy" id="261099"/>
    <lineage>
        <taxon>Eukaryota</taxon>
        <taxon>Fungi</taxon>
        <taxon>Fungi incertae sedis</taxon>
        <taxon>Chytridiomycota</taxon>
        <taxon>Chytridiomycota incertae sedis</taxon>
        <taxon>Chytridiomycetes</taxon>
        <taxon>Rhizophydiales</taxon>
        <taxon>Terramycetaceae</taxon>
        <taxon>Boothiomyces</taxon>
    </lineage>
</organism>
<dbReference type="PROSITE" id="PS50016">
    <property type="entry name" value="ZF_PHD_2"/>
    <property type="match status" value="1"/>
</dbReference>
<dbReference type="Proteomes" id="UP001210925">
    <property type="component" value="Unassembled WGS sequence"/>
</dbReference>
<dbReference type="PANTHER" id="PTHR46174:SF1">
    <property type="entry name" value="CXXC-TYPE ZINC FINGER PROTEIN 1"/>
    <property type="match status" value="1"/>
</dbReference>
<accession>A0AAD5UJY4</accession>
<evidence type="ECO:0000256" key="5">
    <source>
        <dbReference type="ARBA" id="ARBA00023242"/>
    </source>
</evidence>
<dbReference type="InterPro" id="IPR001965">
    <property type="entry name" value="Znf_PHD"/>
</dbReference>
<keyword evidence="3 6" id="KW-0863">Zinc-finger</keyword>
<evidence type="ECO:0000256" key="6">
    <source>
        <dbReference type="PROSITE-ProRule" id="PRU00146"/>
    </source>
</evidence>
<evidence type="ECO:0000256" key="4">
    <source>
        <dbReference type="ARBA" id="ARBA00022833"/>
    </source>
</evidence>
<name>A0AAD5UJY4_9FUNG</name>
<protein>
    <recommendedName>
        <fullName evidence="7">PHD-type domain-containing protein</fullName>
    </recommendedName>
</protein>
<dbReference type="Gene3D" id="3.30.40.10">
    <property type="entry name" value="Zinc/RING finger domain, C3HC4 (zinc finger)"/>
    <property type="match status" value="1"/>
</dbReference>
<evidence type="ECO:0000313" key="9">
    <source>
        <dbReference type="Proteomes" id="UP001210925"/>
    </source>
</evidence>
<keyword evidence="2" id="KW-0479">Metal-binding</keyword>
<dbReference type="Pfam" id="PF00628">
    <property type="entry name" value="PHD"/>
    <property type="match status" value="1"/>
</dbReference>
<proteinExistence type="predicted"/>
<keyword evidence="5" id="KW-0539">Nucleus</keyword>
<dbReference type="SMART" id="SM00249">
    <property type="entry name" value="PHD"/>
    <property type="match status" value="1"/>
</dbReference>
<keyword evidence="4" id="KW-0862">Zinc</keyword>
<dbReference type="PANTHER" id="PTHR46174">
    <property type="entry name" value="CXXC-TYPE ZINC FINGER PROTEIN 1"/>
    <property type="match status" value="1"/>
</dbReference>
<comment type="caution">
    <text evidence="8">The sequence shown here is derived from an EMBL/GenBank/DDBJ whole genome shotgun (WGS) entry which is preliminary data.</text>
</comment>
<dbReference type="GO" id="GO:0008270">
    <property type="term" value="F:zinc ion binding"/>
    <property type="evidence" value="ECO:0007669"/>
    <property type="project" value="UniProtKB-KW"/>
</dbReference>
<sequence>MQSEVYPEKEEYRHKTKNYCTCDEQYNPDLFYIQCEACDQWFHGKCVSITEDTSTQIIKWFCASCVGKGSVIQWKPKCARTDCQELSRSSSNYCSSNCKITVAKSQVCGLVKSLKPRQSKSDRTAKVERLKSLVQNRKRREQLIRLLEKRQVLIDLCIERKYQISQHIQQRICGFDERICTGWVRSLKHLEDLPDAIGTDLHNSTDETDMQVEKIETEKETEDPNVEAQIAQPKEYCTLSKCPRHEGWEYTKNAEVEAELEEQIQLYYQEKVLEIGLKVSLKKDSLSINVA</sequence>
<dbReference type="AlphaFoldDB" id="A0AAD5UJY4"/>
<dbReference type="PROSITE" id="PS01359">
    <property type="entry name" value="ZF_PHD_1"/>
    <property type="match status" value="1"/>
</dbReference>
<comment type="subcellular location">
    <subcellularLocation>
        <location evidence="1">Nucleus</location>
    </subcellularLocation>
</comment>
<dbReference type="InterPro" id="IPR013083">
    <property type="entry name" value="Znf_RING/FYVE/PHD"/>
</dbReference>
<evidence type="ECO:0000256" key="2">
    <source>
        <dbReference type="ARBA" id="ARBA00022723"/>
    </source>
</evidence>
<dbReference type="GO" id="GO:0048188">
    <property type="term" value="C:Set1C/COMPASS complex"/>
    <property type="evidence" value="ECO:0007669"/>
    <property type="project" value="InterPro"/>
</dbReference>
<keyword evidence="9" id="KW-1185">Reference proteome</keyword>
<evidence type="ECO:0000256" key="3">
    <source>
        <dbReference type="ARBA" id="ARBA00022771"/>
    </source>
</evidence>
<evidence type="ECO:0000313" key="8">
    <source>
        <dbReference type="EMBL" id="KAJ3256869.1"/>
    </source>
</evidence>